<dbReference type="eggNOG" id="KOG0156">
    <property type="taxonomic scope" value="Eukaryota"/>
</dbReference>
<comment type="similarity">
    <text evidence="11">Belongs to the cytochrome P450 family.</text>
</comment>
<keyword evidence="6 11" id="KW-0560">Oxidoreductase</keyword>
<evidence type="ECO:0000256" key="10">
    <source>
        <dbReference type="PIRSR" id="PIRSR602401-1"/>
    </source>
</evidence>
<evidence type="ECO:0000256" key="9">
    <source>
        <dbReference type="ARBA" id="ARBA00023136"/>
    </source>
</evidence>
<dbReference type="InterPro" id="IPR017972">
    <property type="entry name" value="Cyt_P450_CS"/>
</dbReference>
<dbReference type="InterPro" id="IPR051103">
    <property type="entry name" value="Plant_metabolite_P450s"/>
</dbReference>
<keyword evidence="14" id="KW-1185">Reference proteome</keyword>
<name>A0A0D9X4G6_9ORYZ</name>
<evidence type="ECO:0000256" key="2">
    <source>
        <dbReference type="ARBA" id="ARBA00022617"/>
    </source>
</evidence>
<reference evidence="13 14" key="1">
    <citation type="submission" date="2012-08" db="EMBL/GenBank/DDBJ databases">
        <title>Oryza genome evolution.</title>
        <authorList>
            <person name="Wing R.A."/>
        </authorList>
    </citation>
    <scope>NUCLEOTIDE SEQUENCE</scope>
</reference>
<dbReference type="GO" id="GO:0016020">
    <property type="term" value="C:membrane"/>
    <property type="evidence" value="ECO:0007669"/>
    <property type="project" value="UniProtKB-SubCell"/>
</dbReference>
<dbReference type="SUPFAM" id="SSF48264">
    <property type="entry name" value="Cytochrome P450"/>
    <property type="match status" value="1"/>
</dbReference>
<dbReference type="GO" id="GO:0020037">
    <property type="term" value="F:heme binding"/>
    <property type="evidence" value="ECO:0007669"/>
    <property type="project" value="InterPro"/>
</dbReference>
<evidence type="ECO:0000256" key="3">
    <source>
        <dbReference type="ARBA" id="ARBA00022692"/>
    </source>
</evidence>
<dbReference type="PRINTS" id="PR00463">
    <property type="entry name" value="EP450I"/>
</dbReference>
<keyword evidence="8 11" id="KW-0503">Monooxygenase</keyword>
<dbReference type="PRINTS" id="PR00385">
    <property type="entry name" value="P450"/>
</dbReference>
<evidence type="ECO:0008006" key="15">
    <source>
        <dbReference type="Google" id="ProtNLM"/>
    </source>
</evidence>
<dbReference type="InterPro" id="IPR001128">
    <property type="entry name" value="Cyt_P450"/>
</dbReference>
<reference evidence="14" key="2">
    <citation type="submission" date="2013-12" db="EMBL/GenBank/DDBJ databases">
        <authorList>
            <person name="Yu Y."/>
            <person name="Lee S."/>
            <person name="de Baynast K."/>
            <person name="Wissotski M."/>
            <person name="Liu L."/>
            <person name="Talag J."/>
            <person name="Goicoechea J."/>
            <person name="Angelova A."/>
            <person name="Jetty R."/>
            <person name="Kudrna D."/>
            <person name="Golser W."/>
            <person name="Rivera L."/>
            <person name="Zhang J."/>
            <person name="Wing R."/>
        </authorList>
    </citation>
    <scope>NUCLEOTIDE SEQUENCE</scope>
</reference>
<keyword evidence="9" id="KW-0472">Membrane</keyword>
<dbReference type="InterPro" id="IPR036396">
    <property type="entry name" value="Cyt_P450_sf"/>
</dbReference>
<comment type="subcellular location">
    <subcellularLocation>
        <location evidence="1">Membrane</location>
        <topology evidence="1">Single-pass membrane protein</topology>
    </subcellularLocation>
</comment>
<dbReference type="PROSITE" id="PS00086">
    <property type="entry name" value="CYTOCHROME_P450"/>
    <property type="match status" value="1"/>
</dbReference>
<dbReference type="FunFam" id="1.10.630.10:FF:000012">
    <property type="entry name" value="Cytochrome P450 family protein"/>
    <property type="match status" value="1"/>
</dbReference>
<evidence type="ECO:0000313" key="13">
    <source>
        <dbReference type="EnsemblPlants" id="LPERR08G03150.1"/>
    </source>
</evidence>
<evidence type="ECO:0000313" key="14">
    <source>
        <dbReference type="Proteomes" id="UP000032180"/>
    </source>
</evidence>
<feature type="signal peptide" evidence="12">
    <location>
        <begin position="1"/>
        <end position="25"/>
    </location>
</feature>
<dbReference type="InterPro" id="IPR002401">
    <property type="entry name" value="Cyt_P450_E_grp-I"/>
</dbReference>
<keyword evidence="5" id="KW-1133">Transmembrane helix</keyword>
<dbReference type="STRING" id="77586.A0A0D9X4G6"/>
<dbReference type="AlphaFoldDB" id="A0A0D9X4G6"/>
<sequence>MEDWLFYSLTTLLCLACSLLLRARASPAAAASSSSPPLPPGPRPVPVLAPLLFLARRDFDIEPTLRRIASEHGPVFTFAPLGRARPTIFVSARGPAHRALVQRGAAFASRPRGGGGPASALLTSGGRNVSSAPYGPTWRALRRCISSGVLNPARLRSFSAARRWVLDVLISQIRRDSGAGEEGNSSPVMVMEAFQYAMFCLLVYMCFGDGAGEEKVREIEALQRELLGNFLSFQVFAFLPPLTKLVFRRRWRKLVSLRRRQEELFVPLIHARREISAAADAVADECYVDSLVKLRIPADEEENAAGRELTDGEIVSLCSEFMSAGTDTTATALQWILANLVKNPSFQRNLRDEIAGVVSDSGEIKEEDLNSMPYLKAVVLEGLRRHPPGHYVLPHAVEEDTTLDGYRVPANTPVNFAVGEMGMDGEVWESPEEFRPERFLAGGEGDGVDLTGGKEIKMMPFGAGRRVCPGMALALLHLEYFVANLVREFEWREVAGDEVDLAEKLEFTVVMKKPLKAIAVPLRGVTSAADVTGSGCGRLSSLNV</sequence>
<evidence type="ECO:0000256" key="5">
    <source>
        <dbReference type="ARBA" id="ARBA00022989"/>
    </source>
</evidence>
<dbReference type="HOGENOM" id="CLU_001570_4_0_1"/>
<comment type="cofactor">
    <cofactor evidence="10">
        <name>heme</name>
        <dbReference type="ChEBI" id="CHEBI:30413"/>
    </cofactor>
</comment>
<organism evidence="13 14">
    <name type="scientific">Leersia perrieri</name>
    <dbReference type="NCBI Taxonomy" id="77586"/>
    <lineage>
        <taxon>Eukaryota</taxon>
        <taxon>Viridiplantae</taxon>
        <taxon>Streptophyta</taxon>
        <taxon>Embryophyta</taxon>
        <taxon>Tracheophyta</taxon>
        <taxon>Spermatophyta</taxon>
        <taxon>Magnoliopsida</taxon>
        <taxon>Liliopsida</taxon>
        <taxon>Poales</taxon>
        <taxon>Poaceae</taxon>
        <taxon>BOP clade</taxon>
        <taxon>Oryzoideae</taxon>
        <taxon>Oryzeae</taxon>
        <taxon>Oryzinae</taxon>
        <taxon>Leersia</taxon>
    </lineage>
</organism>
<dbReference type="CDD" id="cd11075">
    <property type="entry name" value="CYP77_89"/>
    <property type="match status" value="1"/>
</dbReference>
<keyword evidence="12" id="KW-0732">Signal</keyword>
<evidence type="ECO:0000256" key="6">
    <source>
        <dbReference type="ARBA" id="ARBA00023002"/>
    </source>
</evidence>
<keyword evidence="7 10" id="KW-0408">Iron</keyword>
<dbReference type="Proteomes" id="UP000032180">
    <property type="component" value="Chromosome 8"/>
</dbReference>
<protein>
    <recommendedName>
        <fullName evidence="15">Cytochrome P450</fullName>
    </recommendedName>
</protein>
<reference evidence="13" key="3">
    <citation type="submission" date="2015-04" db="UniProtKB">
        <authorList>
            <consortium name="EnsemblPlants"/>
        </authorList>
    </citation>
    <scope>IDENTIFICATION</scope>
</reference>
<dbReference type="EnsemblPlants" id="LPERR08G03150.1">
    <property type="protein sequence ID" value="LPERR08G03150.1"/>
    <property type="gene ID" value="LPERR08G03150"/>
</dbReference>
<evidence type="ECO:0000256" key="11">
    <source>
        <dbReference type="RuleBase" id="RU000461"/>
    </source>
</evidence>
<dbReference type="PANTHER" id="PTHR24298:SF366">
    <property type="entry name" value="OS06G0328900 PROTEIN"/>
    <property type="match status" value="1"/>
</dbReference>
<evidence type="ECO:0000256" key="1">
    <source>
        <dbReference type="ARBA" id="ARBA00004167"/>
    </source>
</evidence>
<dbReference type="GO" id="GO:0005506">
    <property type="term" value="F:iron ion binding"/>
    <property type="evidence" value="ECO:0007669"/>
    <property type="project" value="InterPro"/>
</dbReference>
<keyword evidence="2 10" id="KW-0349">Heme</keyword>
<dbReference type="Gene3D" id="1.10.630.10">
    <property type="entry name" value="Cytochrome P450"/>
    <property type="match status" value="1"/>
</dbReference>
<dbReference type="PANTHER" id="PTHR24298">
    <property type="entry name" value="FLAVONOID 3'-MONOOXYGENASE-RELATED"/>
    <property type="match status" value="1"/>
</dbReference>
<keyword evidence="4 10" id="KW-0479">Metal-binding</keyword>
<feature type="binding site" description="axial binding residue" evidence="10">
    <location>
        <position position="468"/>
    </location>
    <ligand>
        <name>heme</name>
        <dbReference type="ChEBI" id="CHEBI:30413"/>
    </ligand>
    <ligandPart>
        <name>Fe</name>
        <dbReference type="ChEBI" id="CHEBI:18248"/>
    </ligandPart>
</feature>
<dbReference type="Gramene" id="LPERR08G03150.1">
    <property type="protein sequence ID" value="LPERR08G03150.1"/>
    <property type="gene ID" value="LPERR08G03150"/>
</dbReference>
<evidence type="ECO:0000256" key="12">
    <source>
        <dbReference type="SAM" id="SignalP"/>
    </source>
</evidence>
<accession>A0A0D9X4G6</accession>
<evidence type="ECO:0000256" key="7">
    <source>
        <dbReference type="ARBA" id="ARBA00023004"/>
    </source>
</evidence>
<dbReference type="GO" id="GO:0016709">
    <property type="term" value="F:oxidoreductase activity, acting on paired donors, with incorporation or reduction of molecular oxygen, NAD(P)H as one donor, and incorporation of one atom of oxygen"/>
    <property type="evidence" value="ECO:0007669"/>
    <property type="project" value="TreeGrafter"/>
</dbReference>
<evidence type="ECO:0000256" key="8">
    <source>
        <dbReference type="ARBA" id="ARBA00023033"/>
    </source>
</evidence>
<proteinExistence type="inferred from homology"/>
<feature type="chain" id="PRO_5002349442" description="Cytochrome P450" evidence="12">
    <location>
        <begin position="26"/>
        <end position="544"/>
    </location>
</feature>
<keyword evidence="3" id="KW-0812">Transmembrane</keyword>
<dbReference type="Pfam" id="PF00067">
    <property type="entry name" value="p450"/>
    <property type="match status" value="1"/>
</dbReference>
<evidence type="ECO:0000256" key="4">
    <source>
        <dbReference type="ARBA" id="ARBA00022723"/>
    </source>
</evidence>